<dbReference type="PANTHER" id="PTHR13504">
    <property type="entry name" value="FIDO DOMAIN-CONTAINING PROTEIN DDB_G0283145"/>
    <property type="match status" value="1"/>
</dbReference>
<feature type="active site" evidence="1">
    <location>
        <position position="284"/>
    </location>
</feature>
<dbReference type="PROSITE" id="PS51459">
    <property type="entry name" value="FIDO"/>
    <property type="match status" value="1"/>
</dbReference>
<keyword evidence="2" id="KW-0067">ATP-binding</keyword>
<dbReference type="PROSITE" id="PS50943">
    <property type="entry name" value="HTH_CROC1"/>
    <property type="match status" value="1"/>
</dbReference>
<gene>
    <name evidence="6" type="ORF">CLV94_2228</name>
</gene>
<keyword evidence="2" id="KW-0547">Nucleotide-binding</keyword>
<dbReference type="Gene3D" id="1.10.3290.10">
    <property type="entry name" value="Fido-like domain"/>
    <property type="match status" value="1"/>
</dbReference>
<dbReference type="Gene3D" id="1.10.260.40">
    <property type="entry name" value="lambda repressor-like DNA-binding domains"/>
    <property type="match status" value="1"/>
</dbReference>
<dbReference type="InterPro" id="IPR036597">
    <property type="entry name" value="Fido-like_dom_sf"/>
</dbReference>
<dbReference type="Pfam" id="PF02661">
    <property type="entry name" value="Fic"/>
    <property type="match status" value="1"/>
</dbReference>
<evidence type="ECO:0000313" key="7">
    <source>
        <dbReference type="Proteomes" id="UP000277579"/>
    </source>
</evidence>
<dbReference type="InterPro" id="IPR001387">
    <property type="entry name" value="Cro/C1-type_HTH"/>
</dbReference>
<feature type="domain" description="Fido" evidence="5">
    <location>
        <begin position="205"/>
        <end position="344"/>
    </location>
</feature>
<dbReference type="InterPro" id="IPR003812">
    <property type="entry name" value="Fido"/>
</dbReference>
<dbReference type="CDD" id="cd00093">
    <property type="entry name" value="HTH_XRE"/>
    <property type="match status" value="1"/>
</dbReference>
<dbReference type="InterPro" id="IPR040198">
    <property type="entry name" value="Fido_containing"/>
</dbReference>
<dbReference type="GO" id="GO:0005524">
    <property type="term" value="F:ATP binding"/>
    <property type="evidence" value="ECO:0007669"/>
    <property type="project" value="UniProtKB-KW"/>
</dbReference>
<evidence type="ECO:0000256" key="1">
    <source>
        <dbReference type="PIRSR" id="PIRSR640198-1"/>
    </source>
</evidence>
<dbReference type="Pfam" id="PF01381">
    <property type="entry name" value="HTH_3"/>
    <property type="match status" value="1"/>
</dbReference>
<dbReference type="EMBL" id="RBLC01000002">
    <property type="protein sequence ID" value="RKS23321.1"/>
    <property type="molecule type" value="Genomic_DNA"/>
</dbReference>
<dbReference type="Proteomes" id="UP000277579">
    <property type="component" value="Unassembled WGS sequence"/>
</dbReference>
<proteinExistence type="predicted"/>
<feature type="domain" description="HTH cro/C1-type" evidence="4">
    <location>
        <begin position="16"/>
        <end position="70"/>
    </location>
</feature>
<feature type="site" description="Important for autoinhibition of adenylyltransferase activity" evidence="3">
    <location>
        <position position="155"/>
    </location>
</feature>
<sequence>MTKFVKTKYFKMKTLLKKARETKNLKVREVSQQTGIDQALISKFETGTRKPTRDQILKLANVLKIDLETLMVAWLKEKILYEIGNDEFALKAMKVAEEEIRYQVKSTQKISSSLQKILAEIDALKSKLDTFREFDSYRITQALELEYTFESNRIEGNTLTLRETDLVINEGLTVSGKSMREHLEAINHQEAIAYIKQLMEKNALLNEREILSIHNLILRGIHPEDAGRYRKVQVMIKGSTHMPPQPYMVAKQMEDYFIWYETNKNTLHPVILAGEMHERLVTIHPFIDGNGRTSRLVMNLVLLSHGYIIANIKGDYDSRMQYYQALEKAQTTSNKEDFLLFIAQIEKESLERYLSIIGQ</sequence>
<dbReference type="GO" id="GO:0003677">
    <property type="term" value="F:DNA binding"/>
    <property type="evidence" value="ECO:0007669"/>
    <property type="project" value="InterPro"/>
</dbReference>
<evidence type="ECO:0000256" key="3">
    <source>
        <dbReference type="PIRSR" id="PIRSR640198-3"/>
    </source>
</evidence>
<dbReference type="SUPFAM" id="SSF140931">
    <property type="entry name" value="Fic-like"/>
    <property type="match status" value="1"/>
</dbReference>
<dbReference type="AlphaFoldDB" id="A0A495MB48"/>
<evidence type="ECO:0000256" key="2">
    <source>
        <dbReference type="PIRSR" id="PIRSR640198-2"/>
    </source>
</evidence>
<evidence type="ECO:0000259" key="4">
    <source>
        <dbReference type="PROSITE" id="PS50943"/>
    </source>
</evidence>
<organism evidence="6 7">
    <name type="scientific">Flavobacterium endophyticum</name>
    <dbReference type="NCBI Taxonomy" id="1540163"/>
    <lineage>
        <taxon>Bacteria</taxon>
        <taxon>Pseudomonadati</taxon>
        <taxon>Bacteroidota</taxon>
        <taxon>Flavobacteriia</taxon>
        <taxon>Flavobacteriales</taxon>
        <taxon>Flavobacteriaceae</taxon>
        <taxon>Flavobacterium</taxon>
    </lineage>
</organism>
<feature type="binding site" evidence="2">
    <location>
        <begin position="322"/>
        <end position="323"/>
    </location>
    <ligand>
        <name>ATP</name>
        <dbReference type="ChEBI" id="CHEBI:30616"/>
    </ligand>
</feature>
<dbReference type="SMART" id="SM00530">
    <property type="entry name" value="HTH_XRE"/>
    <property type="match status" value="1"/>
</dbReference>
<reference evidence="6 7" key="1">
    <citation type="submission" date="2018-10" db="EMBL/GenBank/DDBJ databases">
        <title>Genomic Encyclopedia of Archaeal and Bacterial Type Strains, Phase II (KMG-II): from individual species to whole genera.</title>
        <authorList>
            <person name="Goeker M."/>
        </authorList>
    </citation>
    <scope>NUCLEOTIDE SEQUENCE [LARGE SCALE GENOMIC DNA]</scope>
    <source>
        <strain evidence="6 7">DSM 29537</strain>
    </source>
</reference>
<evidence type="ECO:0000313" key="6">
    <source>
        <dbReference type="EMBL" id="RKS23321.1"/>
    </source>
</evidence>
<dbReference type="SUPFAM" id="SSF47413">
    <property type="entry name" value="lambda repressor-like DNA-binding domains"/>
    <property type="match status" value="1"/>
</dbReference>
<accession>A0A495MB48</accession>
<feature type="binding site" evidence="2">
    <location>
        <begin position="288"/>
        <end position="295"/>
    </location>
    <ligand>
        <name>ATP</name>
        <dbReference type="ChEBI" id="CHEBI:30616"/>
    </ligand>
</feature>
<dbReference type="PANTHER" id="PTHR13504:SF38">
    <property type="entry name" value="FIDO DOMAIN-CONTAINING PROTEIN"/>
    <property type="match status" value="1"/>
</dbReference>
<name>A0A495MB48_9FLAO</name>
<protein>
    <submittedName>
        <fullName evidence="6">Fic family protein</fullName>
    </submittedName>
</protein>
<keyword evidence="7" id="KW-1185">Reference proteome</keyword>
<dbReference type="InterPro" id="IPR010982">
    <property type="entry name" value="Lambda_DNA-bd_dom_sf"/>
</dbReference>
<comment type="caution">
    <text evidence="6">The sequence shown here is derived from an EMBL/GenBank/DDBJ whole genome shotgun (WGS) entry which is preliminary data.</text>
</comment>
<evidence type="ECO:0000259" key="5">
    <source>
        <dbReference type="PROSITE" id="PS51459"/>
    </source>
</evidence>